<dbReference type="PANTHER" id="PTHR33990:SF1">
    <property type="entry name" value="PROTEIN YJDN"/>
    <property type="match status" value="1"/>
</dbReference>
<dbReference type="EMBL" id="BKCM01000005">
    <property type="protein sequence ID" value="GER00616.1"/>
    <property type="molecule type" value="Genomic_DNA"/>
</dbReference>
<name>A0A5A7N0N8_9PROT</name>
<dbReference type="CDD" id="cd06588">
    <property type="entry name" value="PhnB_like"/>
    <property type="match status" value="1"/>
</dbReference>
<comment type="caution">
    <text evidence="2">The sequence shown here is derived from an EMBL/GenBank/DDBJ whole genome shotgun (WGS) entry which is preliminary data.</text>
</comment>
<evidence type="ECO:0000313" key="2">
    <source>
        <dbReference type="EMBL" id="GER00616.1"/>
    </source>
</evidence>
<sequence length="100" mass="11061">MNVPDSYKNRVMHVSLAIGDSTLMASDHVPGCGPALVKGNDFAISITGKSKDHCDTLFAKLSEGGEVKMPLDETFWGAYFGMWTDQFGINWMINYQLPQD</sequence>
<dbReference type="Pfam" id="PF00903">
    <property type="entry name" value="Glyoxalase"/>
    <property type="match status" value="1"/>
</dbReference>
<dbReference type="AlphaFoldDB" id="A0A5A7N0N8"/>
<dbReference type="SUPFAM" id="SSF54593">
    <property type="entry name" value="Glyoxalase/Bleomycin resistance protein/Dihydroxybiphenyl dioxygenase"/>
    <property type="match status" value="1"/>
</dbReference>
<organism evidence="2 3">
    <name type="scientific">Iodidimonas gelatinilytica</name>
    <dbReference type="NCBI Taxonomy" id="1236966"/>
    <lineage>
        <taxon>Bacteria</taxon>
        <taxon>Pseudomonadati</taxon>
        <taxon>Pseudomonadota</taxon>
        <taxon>Alphaproteobacteria</taxon>
        <taxon>Iodidimonadales</taxon>
        <taxon>Iodidimonadaceae</taxon>
        <taxon>Iodidimonas</taxon>
    </lineage>
</organism>
<protein>
    <recommendedName>
        <fullName evidence="1">Glyoxalase/fosfomycin resistance/dioxygenase domain-containing protein</fullName>
    </recommendedName>
</protein>
<dbReference type="InterPro" id="IPR029068">
    <property type="entry name" value="Glyas_Bleomycin-R_OHBP_Dase"/>
</dbReference>
<dbReference type="PANTHER" id="PTHR33990">
    <property type="entry name" value="PROTEIN YJDN-RELATED"/>
    <property type="match status" value="1"/>
</dbReference>
<proteinExistence type="predicted"/>
<feature type="domain" description="Glyoxalase/fosfomycin resistance/dioxygenase" evidence="1">
    <location>
        <begin position="38"/>
        <end position="93"/>
    </location>
</feature>
<dbReference type="InterPro" id="IPR028973">
    <property type="entry name" value="PhnB-like"/>
</dbReference>
<dbReference type="Gene3D" id="3.10.180.10">
    <property type="entry name" value="2,3-Dihydroxybiphenyl 1,2-Dioxygenase, domain 1"/>
    <property type="match status" value="1"/>
</dbReference>
<dbReference type="Proteomes" id="UP000325187">
    <property type="component" value="Unassembled WGS sequence"/>
</dbReference>
<keyword evidence="3" id="KW-1185">Reference proteome</keyword>
<reference evidence="2 3" key="1">
    <citation type="submission" date="2019-09" db="EMBL/GenBank/DDBJ databases">
        <title>NBRP : Genome information of microbial organism related human and environment.</title>
        <authorList>
            <person name="Hattori M."/>
            <person name="Oshima K."/>
            <person name="Inaba H."/>
            <person name="Suda W."/>
            <person name="Sakamoto M."/>
            <person name="Iino T."/>
            <person name="Kitahara M."/>
            <person name="Oshida Y."/>
            <person name="Iida T."/>
            <person name="Kudo T."/>
            <person name="Itoh T."/>
            <person name="Ohkuma M."/>
        </authorList>
    </citation>
    <scope>NUCLEOTIDE SEQUENCE [LARGE SCALE GENOMIC DNA]</scope>
    <source>
        <strain evidence="2 3">Mie-1</strain>
    </source>
</reference>
<gene>
    <name evidence="2" type="ORF">JCM17845_12390</name>
</gene>
<accession>A0A5A7N0N8</accession>
<dbReference type="InterPro" id="IPR004360">
    <property type="entry name" value="Glyas_Fos-R_dOase_dom"/>
</dbReference>
<evidence type="ECO:0000313" key="3">
    <source>
        <dbReference type="Proteomes" id="UP000325187"/>
    </source>
</evidence>
<evidence type="ECO:0000259" key="1">
    <source>
        <dbReference type="Pfam" id="PF00903"/>
    </source>
</evidence>